<gene>
    <name evidence="11" type="primary">macB_4</name>
    <name evidence="11" type="ORF">DSM106044_02308</name>
</gene>
<dbReference type="InterPro" id="IPR050250">
    <property type="entry name" value="Macrolide_Exporter_MacB"/>
</dbReference>
<dbReference type="PANTHER" id="PTHR30572:SF4">
    <property type="entry name" value="ABC TRANSPORTER PERMEASE YTRF"/>
    <property type="match status" value="1"/>
</dbReference>
<keyword evidence="5 8" id="KW-0472">Membrane</keyword>
<evidence type="ECO:0000313" key="11">
    <source>
        <dbReference type="EMBL" id="TLD00841.1"/>
    </source>
</evidence>
<dbReference type="GO" id="GO:0022857">
    <property type="term" value="F:transmembrane transporter activity"/>
    <property type="evidence" value="ECO:0007669"/>
    <property type="project" value="TreeGrafter"/>
</dbReference>
<evidence type="ECO:0000256" key="7">
    <source>
        <dbReference type="SAM" id="MobiDB-lite"/>
    </source>
</evidence>
<dbReference type="GO" id="GO:0005524">
    <property type="term" value="F:ATP binding"/>
    <property type="evidence" value="ECO:0007669"/>
    <property type="project" value="UniProtKB-KW"/>
</dbReference>
<evidence type="ECO:0000256" key="6">
    <source>
        <dbReference type="ARBA" id="ARBA00038076"/>
    </source>
</evidence>
<name>A0A4U8Q7H9_9FIRM</name>
<evidence type="ECO:0000259" key="9">
    <source>
        <dbReference type="Pfam" id="PF02687"/>
    </source>
</evidence>
<accession>A0A4U8Q7H9</accession>
<feature type="region of interest" description="Disordered" evidence="7">
    <location>
        <begin position="182"/>
        <end position="211"/>
    </location>
</feature>
<keyword evidence="4 8" id="KW-1133">Transmembrane helix</keyword>
<feature type="domain" description="ABC3 transporter permease C-terminal" evidence="9">
    <location>
        <begin position="297"/>
        <end position="410"/>
    </location>
</feature>
<evidence type="ECO:0000259" key="10">
    <source>
        <dbReference type="Pfam" id="PF12704"/>
    </source>
</evidence>
<feature type="transmembrane region" description="Helical" evidence="8">
    <location>
        <begin position="337"/>
        <end position="362"/>
    </location>
</feature>
<feature type="transmembrane region" description="Helical" evidence="8">
    <location>
        <begin position="290"/>
        <end position="317"/>
    </location>
</feature>
<evidence type="ECO:0000313" key="12">
    <source>
        <dbReference type="Proteomes" id="UP000306509"/>
    </source>
</evidence>
<dbReference type="InterPro" id="IPR025857">
    <property type="entry name" value="MacB_PCD"/>
</dbReference>
<dbReference type="RefSeq" id="WP_138002468.1">
    <property type="nucleotide sequence ID" value="NZ_QGQD01000046.1"/>
</dbReference>
<reference evidence="11 12" key="1">
    <citation type="journal article" date="2019" name="Anaerobe">
        <title>Detection of Robinsoniella peoriensis in multiple bone samples of a trauma patient.</title>
        <authorList>
            <person name="Schrottner P."/>
            <person name="Hartwich K."/>
            <person name="Bunk B."/>
            <person name="Schober I."/>
            <person name="Helbig S."/>
            <person name="Rudolph W.W."/>
            <person name="Gunzer F."/>
        </authorList>
    </citation>
    <scope>NUCLEOTIDE SEQUENCE [LARGE SCALE GENOMIC DNA]</scope>
    <source>
        <strain evidence="11 12">DSM 106044</strain>
    </source>
</reference>
<comment type="similarity">
    <text evidence="6">Belongs to the ABC-4 integral membrane protein family.</text>
</comment>
<comment type="subcellular location">
    <subcellularLocation>
        <location evidence="1">Cell membrane</location>
        <topology evidence="1">Multi-pass membrane protein</topology>
    </subcellularLocation>
</comment>
<dbReference type="PANTHER" id="PTHR30572">
    <property type="entry name" value="MEMBRANE COMPONENT OF TRANSPORTER-RELATED"/>
    <property type="match status" value="1"/>
</dbReference>
<evidence type="ECO:0000256" key="1">
    <source>
        <dbReference type="ARBA" id="ARBA00004651"/>
    </source>
</evidence>
<feature type="transmembrane region" description="Helical" evidence="8">
    <location>
        <begin position="382"/>
        <end position="400"/>
    </location>
</feature>
<keyword evidence="3 8" id="KW-0812">Transmembrane</keyword>
<dbReference type="AlphaFoldDB" id="A0A4U8Q7H9"/>
<keyword evidence="11" id="KW-0378">Hydrolase</keyword>
<dbReference type="Pfam" id="PF02687">
    <property type="entry name" value="FtsX"/>
    <property type="match status" value="1"/>
</dbReference>
<dbReference type="EC" id="3.6.3.-" evidence="11"/>
<evidence type="ECO:0000256" key="8">
    <source>
        <dbReference type="SAM" id="Phobius"/>
    </source>
</evidence>
<evidence type="ECO:0000256" key="3">
    <source>
        <dbReference type="ARBA" id="ARBA00022692"/>
    </source>
</evidence>
<dbReference type="Pfam" id="PF12704">
    <property type="entry name" value="MacB_PCD"/>
    <property type="match status" value="1"/>
</dbReference>
<sequence>MVFQSLKMAWSAITSNKMRSFLTMLGIIIGVMSLVVLVSIANSATTSVTDEISNIGTNLLTIRIEDNKENPLKLSELSDFTENEEIALTAPIAQSSITAKSGYTSSTVTTYGTTGSYLDIQGKELAYGRFLKAADIDNHSNVVVLNEDAATEIIGRANAVGESISLDGRSFLIIGIIKSDETSSKSSSRSSGSSGSGRGSASSKSSSSTSTSYASLDAYIPYTTLTRIASNISSEITTFYATATSEDSLDAAEDAMSEMLLKRFGQDEDAFTIQNQSTLMETMNSVTNTLALMLGGIAAISLVVGGIGIMNIMLVSVTERTKEIGIRKAIGAGRGSIMLQFMLEALMISLLGCLFGIFLSWVILQAAGMIMDSMSFQLSNQVVWIAVGFSSIIGVVFGIYPANKAAKKHPIEALRYSG</sequence>
<dbReference type="STRING" id="180332.GCA_000797495_05190"/>
<evidence type="ECO:0000256" key="4">
    <source>
        <dbReference type="ARBA" id="ARBA00022989"/>
    </source>
</evidence>
<evidence type="ECO:0000256" key="2">
    <source>
        <dbReference type="ARBA" id="ARBA00022475"/>
    </source>
</evidence>
<keyword evidence="12" id="KW-1185">Reference proteome</keyword>
<dbReference type="InterPro" id="IPR003838">
    <property type="entry name" value="ABC3_permease_C"/>
</dbReference>
<evidence type="ECO:0000256" key="5">
    <source>
        <dbReference type="ARBA" id="ARBA00023136"/>
    </source>
</evidence>
<keyword evidence="11" id="KW-0547">Nucleotide-binding</keyword>
<keyword evidence="11" id="KW-0067">ATP-binding</keyword>
<keyword evidence="2" id="KW-1003">Cell membrane</keyword>
<feature type="compositionally biased region" description="Low complexity" evidence="7">
    <location>
        <begin position="184"/>
        <end position="211"/>
    </location>
</feature>
<dbReference type="EMBL" id="QGQD01000046">
    <property type="protein sequence ID" value="TLD00841.1"/>
    <property type="molecule type" value="Genomic_DNA"/>
</dbReference>
<comment type="caution">
    <text evidence="11">The sequence shown here is derived from an EMBL/GenBank/DDBJ whole genome shotgun (WGS) entry which is preliminary data.</text>
</comment>
<feature type="domain" description="MacB-like periplasmic core" evidence="10">
    <location>
        <begin position="20"/>
        <end position="257"/>
    </location>
</feature>
<protein>
    <submittedName>
        <fullName evidence="11">Macrolide export ATP-binding/permease protein MacB</fullName>
        <ecNumber evidence="11">3.6.3.-</ecNumber>
    </submittedName>
</protein>
<organism evidence="11 12">
    <name type="scientific">Robinsoniella peoriensis</name>
    <dbReference type="NCBI Taxonomy" id="180332"/>
    <lineage>
        <taxon>Bacteria</taxon>
        <taxon>Bacillati</taxon>
        <taxon>Bacillota</taxon>
        <taxon>Clostridia</taxon>
        <taxon>Lachnospirales</taxon>
        <taxon>Lachnospiraceae</taxon>
        <taxon>Robinsoniella</taxon>
    </lineage>
</organism>
<dbReference type="GO" id="GO:0016787">
    <property type="term" value="F:hydrolase activity"/>
    <property type="evidence" value="ECO:0007669"/>
    <property type="project" value="UniProtKB-KW"/>
</dbReference>
<proteinExistence type="inferred from homology"/>
<feature type="transmembrane region" description="Helical" evidence="8">
    <location>
        <begin position="21"/>
        <end position="41"/>
    </location>
</feature>
<dbReference type="Proteomes" id="UP000306509">
    <property type="component" value="Unassembled WGS sequence"/>
</dbReference>
<dbReference type="GO" id="GO:0005886">
    <property type="term" value="C:plasma membrane"/>
    <property type="evidence" value="ECO:0007669"/>
    <property type="project" value="UniProtKB-SubCell"/>
</dbReference>